<dbReference type="AlphaFoldDB" id="A0A2U2J9B0"/>
<reference evidence="2 3" key="1">
    <citation type="submission" date="2018-05" db="EMBL/GenBank/DDBJ databases">
        <title>Polaribacter aquimarinus sp. nov., isolated from sediment in a sediment of sea.</title>
        <authorList>
            <person name="Lu D."/>
        </authorList>
    </citation>
    <scope>NUCLEOTIDE SEQUENCE [LARGE SCALE GENOMIC DNA]</scope>
    <source>
        <strain evidence="2 3">ZY113</strain>
    </source>
</reference>
<sequence length="302" mass="35193">MEISKAAILNKTHYGINIYAYVLKQYYSNQTVLSLTGRSCKIIKNPFNKDKETLKITIENNIAIHIDTELSSFKGDVFDFAQLYFDTENSEQLLIKISVALQLNLKSKPKEEDKFFHNAENTWIAKCSFFKAPIRNVFPAYTLWLHQIHSLIISTKYKSATESYRKITDTKEARKFKANNFDYVTFSGIFKKRNDKELIKHSNLLTLDFDHLENIIELKKHLLNDDYFDTELLFTSPSGKGLKWIIRVEISEITHSEYFKAVANYLSFTYNIEVDQSGKDVSRACFLSYDPTAFINKRHQLV</sequence>
<name>A0A2U2J9B0_9FLAO</name>
<gene>
    <name evidence="2" type="ORF">DIS07_10685</name>
</gene>
<evidence type="ECO:0000313" key="3">
    <source>
        <dbReference type="Proteomes" id="UP000245670"/>
    </source>
</evidence>
<keyword evidence="3" id="KW-1185">Reference proteome</keyword>
<feature type="domain" description="BT4734-like N-terminal" evidence="1">
    <location>
        <begin position="181"/>
        <end position="294"/>
    </location>
</feature>
<accession>A0A2U2J9B0</accession>
<protein>
    <submittedName>
        <fullName evidence="2">VirE protein</fullName>
    </submittedName>
</protein>
<proteinExistence type="predicted"/>
<organism evidence="2 3">
    <name type="scientific">Polaribacter aquimarinus</name>
    <dbReference type="NCBI Taxonomy" id="2100726"/>
    <lineage>
        <taxon>Bacteria</taxon>
        <taxon>Pseudomonadati</taxon>
        <taxon>Bacteroidota</taxon>
        <taxon>Flavobacteriia</taxon>
        <taxon>Flavobacteriales</taxon>
        <taxon>Flavobacteriaceae</taxon>
    </lineage>
</organism>
<dbReference type="Proteomes" id="UP000245670">
    <property type="component" value="Unassembled WGS sequence"/>
</dbReference>
<dbReference type="OrthoDB" id="9801888at2"/>
<evidence type="ECO:0000313" key="2">
    <source>
        <dbReference type="EMBL" id="PWG04929.1"/>
    </source>
</evidence>
<comment type="caution">
    <text evidence="2">The sequence shown here is derived from an EMBL/GenBank/DDBJ whole genome shotgun (WGS) entry which is preliminary data.</text>
</comment>
<dbReference type="InterPro" id="IPR014907">
    <property type="entry name" value="BT4734-like_N"/>
</dbReference>
<dbReference type="EMBL" id="QFFG01000004">
    <property type="protein sequence ID" value="PWG04929.1"/>
    <property type="molecule type" value="Genomic_DNA"/>
</dbReference>
<dbReference type="Pfam" id="PF08800">
    <property type="entry name" value="BT4734-like_N"/>
    <property type="match status" value="1"/>
</dbReference>
<dbReference type="RefSeq" id="WP_109405245.1">
    <property type="nucleotide sequence ID" value="NZ_QFFG01000004.1"/>
</dbReference>
<evidence type="ECO:0000259" key="1">
    <source>
        <dbReference type="Pfam" id="PF08800"/>
    </source>
</evidence>